<dbReference type="EMBL" id="UZAN01055256">
    <property type="protein sequence ID" value="VDP90777.1"/>
    <property type="molecule type" value="Genomic_DNA"/>
</dbReference>
<dbReference type="Proteomes" id="UP000272942">
    <property type="component" value="Unassembled WGS sequence"/>
</dbReference>
<dbReference type="WBParaSite" id="ECPE_0001354401-mRNA-1">
    <property type="protein sequence ID" value="ECPE_0001354401-mRNA-1"/>
    <property type="gene ID" value="ECPE_0001354401"/>
</dbReference>
<proteinExistence type="predicted"/>
<evidence type="ECO:0000313" key="2">
    <source>
        <dbReference type="Proteomes" id="UP000272942"/>
    </source>
</evidence>
<reference evidence="1 2" key="2">
    <citation type="submission" date="2018-11" db="EMBL/GenBank/DDBJ databases">
        <authorList>
            <consortium name="Pathogen Informatics"/>
        </authorList>
    </citation>
    <scope>NUCLEOTIDE SEQUENCE [LARGE SCALE GENOMIC DNA]</scope>
    <source>
        <strain evidence="1 2">Egypt</strain>
    </source>
</reference>
<gene>
    <name evidence="1" type="ORF">ECPE_LOCUS13505</name>
</gene>
<evidence type="ECO:0000313" key="3">
    <source>
        <dbReference type="WBParaSite" id="ECPE_0001354401-mRNA-1"/>
    </source>
</evidence>
<dbReference type="AlphaFoldDB" id="A0A183B2S0"/>
<accession>A0A183B2S0</accession>
<protein>
    <submittedName>
        <fullName evidence="3">FRAS1-related extracellular matrix protein 2</fullName>
    </submittedName>
</protein>
<reference evidence="3" key="1">
    <citation type="submission" date="2016-06" db="UniProtKB">
        <authorList>
            <consortium name="WormBaseParasite"/>
        </authorList>
    </citation>
    <scope>IDENTIFICATION</scope>
</reference>
<sequence length="258" mass="29077">MYRFSCFPDVRLTCLTNDGLLLIDISLIGHVRPVQPNWVVECSAQSGPVTFNRSRLSSRERASKGDVVLSRHKRLTGDIEIEDDMSIKLIEVKPLGQFNGELGGPINITISVRLSDAAKEGDKQVITVTYGTQEKQCFEQVTMSINPETDFKALLDTKIYTETVFIYPKAGIETPMEGQSFTTMENVSEIGLTDRLWVIQMSYQTPDSVVADNLSTEETWQDKSFGTQFDLHWPRSSGKTIKHTSLLWVDRLRSEGYA</sequence>
<keyword evidence="2" id="KW-1185">Reference proteome</keyword>
<organism evidence="3">
    <name type="scientific">Echinostoma caproni</name>
    <dbReference type="NCBI Taxonomy" id="27848"/>
    <lineage>
        <taxon>Eukaryota</taxon>
        <taxon>Metazoa</taxon>
        <taxon>Spiralia</taxon>
        <taxon>Lophotrochozoa</taxon>
        <taxon>Platyhelminthes</taxon>
        <taxon>Trematoda</taxon>
        <taxon>Digenea</taxon>
        <taxon>Plagiorchiida</taxon>
        <taxon>Echinostomata</taxon>
        <taxon>Echinostomatoidea</taxon>
        <taxon>Echinostomatidae</taxon>
        <taxon>Echinostoma</taxon>
    </lineage>
</organism>
<name>A0A183B2S0_9TREM</name>
<evidence type="ECO:0000313" key="1">
    <source>
        <dbReference type="EMBL" id="VDP90777.1"/>
    </source>
</evidence>